<dbReference type="SMART" id="SM00855">
    <property type="entry name" value="PGAM"/>
    <property type="match status" value="1"/>
</dbReference>
<dbReference type="Pfam" id="PF00300">
    <property type="entry name" value="His_Phos_1"/>
    <property type="match status" value="1"/>
</dbReference>
<dbReference type="Proteomes" id="UP000501451">
    <property type="component" value="Chromosome"/>
</dbReference>
<evidence type="ECO:0000313" key="3">
    <source>
        <dbReference type="EMBL" id="QII82158.1"/>
    </source>
</evidence>
<dbReference type="PANTHER" id="PTHR48100:SF1">
    <property type="entry name" value="HISTIDINE PHOSPHATASE FAMILY PROTEIN-RELATED"/>
    <property type="match status" value="1"/>
</dbReference>
<dbReference type="RefSeq" id="WP_166162217.1">
    <property type="nucleotide sequence ID" value="NZ_CP049740.1"/>
</dbReference>
<feature type="binding site" evidence="2">
    <location>
        <position position="59"/>
    </location>
    <ligand>
        <name>substrate</name>
    </ligand>
</feature>
<gene>
    <name evidence="3" type="ORF">G7057_06745</name>
</gene>
<feature type="active site" description="Tele-phosphohistidine intermediate" evidence="1">
    <location>
        <position position="9"/>
    </location>
</feature>
<evidence type="ECO:0000313" key="4">
    <source>
        <dbReference type="Proteomes" id="UP000501451"/>
    </source>
</evidence>
<dbReference type="PANTHER" id="PTHR48100">
    <property type="entry name" value="BROAD-SPECIFICITY PHOSPHATASE YOR283W-RELATED"/>
    <property type="match status" value="1"/>
</dbReference>
<proteinExistence type="predicted"/>
<name>A0A6G7KA68_9LACT</name>
<sequence length="208" mass="23807">MQTLYFVRHGQTELNAKDHVQGGDIDSPLLEKSREDAVKTGLYLRNEPIDRLISSPQLRAKNTALLINSQFQTELPFEIEPLLKEFGYGEWEGLHIPTVAKQWPETFYHLRNQPHLYDPRSFGGESYPDLIKRGTKAVTDYADRYSDANLLFVGHSITLTATILSLVGYDLKDIRSQTPMANTSVSRLKRQGDRFILESWNETAHLDE</sequence>
<organism evidence="3 4">
    <name type="scientific">Jeotgalibaca arthritidis</name>
    <dbReference type="NCBI Taxonomy" id="1868794"/>
    <lineage>
        <taxon>Bacteria</taxon>
        <taxon>Bacillati</taxon>
        <taxon>Bacillota</taxon>
        <taxon>Bacilli</taxon>
        <taxon>Lactobacillales</taxon>
        <taxon>Carnobacteriaceae</taxon>
        <taxon>Jeotgalibaca</taxon>
    </lineage>
</organism>
<dbReference type="CDD" id="cd07067">
    <property type="entry name" value="HP_PGM_like"/>
    <property type="match status" value="1"/>
</dbReference>
<dbReference type="InterPro" id="IPR013078">
    <property type="entry name" value="His_Pase_superF_clade-1"/>
</dbReference>
<dbReference type="AlphaFoldDB" id="A0A6G7KA68"/>
<accession>A0A6G7KA68</accession>
<reference evidence="3 4" key="1">
    <citation type="journal article" date="2017" name="Int. J. Syst. Evol. Microbiol.">
        <title>Jeotgalibaca porci sp. nov. and Jeotgalibaca arthritidis sp. nov., isolated from pigs, and emended description of the genus Jeotgalibaca.</title>
        <authorList>
            <person name="Zamora L."/>
            <person name="Perez-Sancho M."/>
            <person name="Dominguez L."/>
            <person name="Fernandez-Garayzabal J.F."/>
            <person name="Vela A.I."/>
        </authorList>
    </citation>
    <scope>NUCLEOTIDE SEQUENCE [LARGE SCALE GENOMIC DNA]</scope>
    <source>
        <strain evidence="3 4">CECT 9157</strain>
    </source>
</reference>
<dbReference type="SUPFAM" id="SSF53254">
    <property type="entry name" value="Phosphoglycerate mutase-like"/>
    <property type="match status" value="1"/>
</dbReference>
<feature type="active site" description="Proton donor/acceptor" evidence="1">
    <location>
        <position position="85"/>
    </location>
</feature>
<keyword evidence="4" id="KW-1185">Reference proteome</keyword>
<dbReference type="GO" id="GO:0005737">
    <property type="term" value="C:cytoplasm"/>
    <property type="evidence" value="ECO:0007669"/>
    <property type="project" value="TreeGrafter"/>
</dbReference>
<dbReference type="KEGG" id="jar:G7057_06745"/>
<dbReference type="EMBL" id="CP049740">
    <property type="protein sequence ID" value="QII82158.1"/>
    <property type="molecule type" value="Genomic_DNA"/>
</dbReference>
<dbReference type="InterPro" id="IPR050275">
    <property type="entry name" value="PGM_Phosphatase"/>
</dbReference>
<feature type="binding site" evidence="2">
    <location>
        <begin position="85"/>
        <end position="88"/>
    </location>
    <ligand>
        <name>substrate</name>
    </ligand>
</feature>
<evidence type="ECO:0000256" key="2">
    <source>
        <dbReference type="PIRSR" id="PIRSR613078-2"/>
    </source>
</evidence>
<evidence type="ECO:0000256" key="1">
    <source>
        <dbReference type="PIRSR" id="PIRSR613078-1"/>
    </source>
</evidence>
<dbReference type="Gene3D" id="3.40.50.1240">
    <property type="entry name" value="Phosphoglycerate mutase-like"/>
    <property type="match status" value="1"/>
</dbReference>
<dbReference type="InterPro" id="IPR029033">
    <property type="entry name" value="His_PPase_superfam"/>
</dbReference>
<protein>
    <submittedName>
        <fullName evidence="3">Histidine phosphatase family protein</fullName>
    </submittedName>
</protein>
<dbReference type="GO" id="GO:0016791">
    <property type="term" value="F:phosphatase activity"/>
    <property type="evidence" value="ECO:0007669"/>
    <property type="project" value="TreeGrafter"/>
</dbReference>
<feature type="binding site" evidence="2">
    <location>
        <begin position="8"/>
        <end position="15"/>
    </location>
    <ligand>
        <name>substrate</name>
    </ligand>
</feature>